<organism evidence="2 3">
    <name type="scientific">Eumeta variegata</name>
    <name type="common">Bagworm moth</name>
    <name type="synonym">Eumeta japonica</name>
    <dbReference type="NCBI Taxonomy" id="151549"/>
    <lineage>
        <taxon>Eukaryota</taxon>
        <taxon>Metazoa</taxon>
        <taxon>Ecdysozoa</taxon>
        <taxon>Arthropoda</taxon>
        <taxon>Hexapoda</taxon>
        <taxon>Insecta</taxon>
        <taxon>Pterygota</taxon>
        <taxon>Neoptera</taxon>
        <taxon>Endopterygota</taxon>
        <taxon>Lepidoptera</taxon>
        <taxon>Glossata</taxon>
        <taxon>Ditrysia</taxon>
        <taxon>Tineoidea</taxon>
        <taxon>Psychidae</taxon>
        <taxon>Oiketicinae</taxon>
        <taxon>Eumeta</taxon>
    </lineage>
</organism>
<dbReference type="Proteomes" id="UP000299102">
    <property type="component" value="Unassembled WGS sequence"/>
</dbReference>
<dbReference type="EMBL" id="BGZK01000594">
    <property type="protein sequence ID" value="GBP52034.1"/>
    <property type="molecule type" value="Genomic_DNA"/>
</dbReference>
<accession>A0A4C1WPM7</accession>
<feature type="region of interest" description="Disordered" evidence="1">
    <location>
        <begin position="74"/>
        <end position="107"/>
    </location>
</feature>
<sequence length="214" mass="23282">MERARGSPQCHRCQAFGHSSANCHSPQRCIRCGEGHIAADYPRPRDQGPTCANCKNQHPASDRRCPVFRREARQRGNIIPLPPPSTQFNPPEYRQQHQGRIGRTGGCSDVTAALTTTSAPSKSIAVSRGGAYYGEKMKKKAEEKAEPFPESSTISSHLRNSDGVPSDAPEIVPTQGPRSAMASTPMALRRAVPQREMSPAVLTSTRPPILTLMT</sequence>
<dbReference type="InterPro" id="IPR036875">
    <property type="entry name" value="Znf_CCHC_sf"/>
</dbReference>
<gene>
    <name evidence="2" type="primary">ORF1</name>
    <name evidence="2" type="ORF">EVAR_97504_1</name>
</gene>
<dbReference type="GO" id="GO:0008270">
    <property type="term" value="F:zinc ion binding"/>
    <property type="evidence" value="ECO:0007669"/>
    <property type="project" value="InterPro"/>
</dbReference>
<dbReference type="OrthoDB" id="7487068at2759"/>
<evidence type="ECO:0000313" key="2">
    <source>
        <dbReference type="EMBL" id="GBP52034.1"/>
    </source>
</evidence>
<evidence type="ECO:0000256" key="1">
    <source>
        <dbReference type="SAM" id="MobiDB-lite"/>
    </source>
</evidence>
<dbReference type="Gene3D" id="4.10.60.10">
    <property type="entry name" value="Zinc finger, CCHC-type"/>
    <property type="match status" value="1"/>
</dbReference>
<keyword evidence="3" id="KW-1185">Reference proteome</keyword>
<evidence type="ECO:0000313" key="3">
    <source>
        <dbReference type="Proteomes" id="UP000299102"/>
    </source>
</evidence>
<feature type="region of interest" description="Disordered" evidence="1">
    <location>
        <begin position="143"/>
        <end position="185"/>
    </location>
</feature>
<dbReference type="GO" id="GO:0003676">
    <property type="term" value="F:nucleic acid binding"/>
    <property type="evidence" value="ECO:0007669"/>
    <property type="project" value="InterPro"/>
</dbReference>
<dbReference type="AlphaFoldDB" id="A0A4C1WPM7"/>
<reference evidence="2 3" key="1">
    <citation type="journal article" date="2019" name="Commun. Biol.">
        <title>The bagworm genome reveals a unique fibroin gene that provides high tensile strength.</title>
        <authorList>
            <person name="Kono N."/>
            <person name="Nakamura H."/>
            <person name="Ohtoshi R."/>
            <person name="Tomita M."/>
            <person name="Numata K."/>
            <person name="Arakawa K."/>
        </authorList>
    </citation>
    <scope>NUCLEOTIDE SEQUENCE [LARGE SCALE GENOMIC DNA]</scope>
</reference>
<name>A0A4C1WPM7_EUMVA</name>
<dbReference type="SUPFAM" id="SSF57756">
    <property type="entry name" value="Retrovirus zinc finger-like domains"/>
    <property type="match status" value="1"/>
</dbReference>
<comment type="caution">
    <text evidence="2">The sequence shown here is derived from an EMBL/GenBank/DDBJ whole genome shotgun (WGS) entry which is preliminary data.</text>
</comment>
<protein>
    <submittedName>
        <fullName evidence="2">Nucleic-acid-binding protein from transposon X-element</fullName>
    </submittedName>
</protein>
<proteinExistence type="predicted"/>